<reference evidence="6" key="1">
    <citation type="submission" date="2021-01" db="EMBL/GenBank/DDBJ databases">
        <title>Tabrizicola alba sp. nov. a motile alkaliphilic bacterium isolated from a soda lake.</title>
        <authorList>
            <person name="Szuroczki S."/>
            <person name="Abbaszade G."/>
            <person name="Schumann P."/>
            <person name="Toth E."/>
        </authorList>
    </citation>
    <scope>NUCLEOTIDE SEQUENCE</scope>
    <source>
        <strain evidence="6">DMG-N-6</strain>
    </source>
</reference>
<dbReference type="SMART" id="SM00849">
    <property type="entry name" value="Lactamase_B"/>
    <property type="match status" value="1"/>
</dbReference>
<dbReference type="RefSeq" id="WP_202687541.1">
    <property type="nucleotide sequence ID" value="NZ_JAESVN010000002.1"/>
</dbReference>
<dbReference type="Gene3D" id="3.60.15.10">
    <property type="entry name" value="Ribonuclease Z/Hydroxyacylglutathione hydrolase-like"/>
    <property type="match status" value="1"/>
</dbReference>
<sequence length="289" mass="30507">MIEQTIQAELVVDAAPAPVAALASFPGSDADGWGRIGLTGLTPALDFAPNLGCFLVRHRDRLVLCDTGIGPGPNIYLDGLRGSLLQRLAAIGVAPDQIDLVLFTHLHMDHIGWASQPGPGGGRIATFPKAHYIAAGDELDYWSSGAVSAKAHHHAAYAEILHPLVATGAVAGIAPGTDITPGLRFLAMPGHTPGHCAIRFDGGPQPLVIAGDVFHCPGQVERPDWSHRADMDPDRAHRTRQDFLEQAAAENWRIGAGHFRNGLAFGEIAAKGGGYRFVPQGNGRSATGW</sequence>
<dbReference type="GO" id="GO:0016787">
    <property type="term" value="F:hydrolase activity"/>
    <property type="evidence" value="ECO:0007669"/>
    <property type="project" value="UniProtKB-KW"/>
</dbReference>
<dbReference type="Proteomes" id="UP000648908">
    <property type="component" value="Unassembled WGS sequence"/>
</dbReference>
<evidence type="ECO:0000256" key="3">
    <source>
        <dbReference type="ARBA" id="ARBA00022801"/>
    </source>
</evidence>
<comment type="similarity">
    <text evidence="1">Belongs to the metallo-beta-lactamase superfamily.</text>
</comment>
<dbReference type="CDD" id="cd16277">
    <property type="entry name" value="metallo-hydrolase-like_MBL-fold"/>
    <property type="match status" value="1"/>
</dbReference>
<dbReference type="InterPro" id="IPR036866">
    <property type="entry name" value="RibonucZ/Hydroxyglut_hydro"/>
</dbReference>
<accession>A0A8K0XZ44</accession>
<dbReference type="Pfam" id="PF00753">
    <property type="entry name" value="Lactamase_B"/>
    <property type="match status" value="1"/>
</dbReference>
<keyword evidence="4" id="KW-0862">Zinc</keyword>
<dbReference type="EMBL" id="JAESVN010000002">
    <property type="protein sequence ID" value="MBL4916725.1"/>
    <property type="molecule type" value="Genomic_DNA"/>
</dbReference>
<evidence type="ECO:0000313" key="7">
    <source>
        <dbReference type="Proteomes" id="UP000648908"/>
    </source>
</evidence>
<organism evidence="6 7">
    <name type="scientific">Szabonella alba</name>
    <dbReference type="NCBI Taxonomy" id="2804194"/>
    <lineage>
        <taxon>Bacteria</taxon>
        <taxon>Pseudomonadati</taxon>
        <taxon>Pseudomonadota</taxon>
        <taxon>Alphaproteobacteria</taxon>
        <taxon>Rhodobacterales</taxon>
        <taxon>Paracoccaceae</taxon>
        <taxon>Szabonella</taxon>
    </lineage>
</organism>
<evidence type="ECO:0000313" key="6">
    <source>
        <dbReference type="EMBL" id="MBL4916725.1"/>
    </source>
</evidence>
<proteinExistence type="inferred from homology"/>
<protein>
    <submittedName>
        <fullName evidence="6">MBL fold metallo-hydrolase</fullName>
    </submittedName>
</protein>
<gene>
    <name evidence="6" type="ORF">JL811_05770</name>
</gene>
<dbReference type="InterPro" id="IPR001279">
    <property type="entry name" value="Metallo-B-lactamas"/>
</dbReference>
<feature type="domain" description="Metallo-beta-lactamase" evidence="5">
    <location>
        <begin position="50"/>
        <end position="258"/>
    </location>
</feature>
<dbReference type="PANTHER" id="PTHR42978:SF6">
    <property type="entry name" value="QUORUM-QUENCHING LACTONASE YTNP-RELATED"/>
    <property type="match status" value="1"/>
</dbReference>
<keyword evidence="7" id="KW-1185">Reference proteome</keyword>
<dbReference type="AlphaFoldDB" id="A0A8K0XZ44"/>
<name>A0A8K0XZ44_9RHOB</name>
<dbReference type="InterPro" id="IPR051013">
    <property type="entry name" value="MBL_superfamily_lactonases"/>
</dbReference>
<keyword evidence="2" id="KW-0479">Metal-binding</keyword>
<evidence type="ECO:0000256" key="1">
    <source>
        <dbReference type="ARBA" id="ARBA00007749"/>
    </source>
</evidence>
<dbReference type="SUPFAM" id="SSF56281">
    <property type="entry name" value="Metallo-hydrolase/oxidoreductase"/>
    <property type="match status" value="1"/>
</dbReference>
<comment type="caution">
    <text evidence="6">The sequence shown here is derived from an EMBL/GenBank/DDBJ whole genome shotgun (WGS) entry which is preliminary data.</text>
</comment>
<keyword evidence="3" id="KW-0378">Hydrolase</keyword>
<dbReference type="PANTHER" id="PTHR42978">
    <property type="entry name" value="QUORUM-QUENCHING LACTONASE YTNP-RELATED-RELATED"/>
    <property type="match status" value="1"/>
</dbReference>
<evidence type="ECO:0000256" key="4">
    <source>
        <dbReference type="ARBA" id="ARBA00022833"/>
    </source>
</evidence>
<dbReference type="GO" id="GO:0046872">
    <property type="term" value="F:metal ion binding"/>
    <property type="evidence" value="ECO:0007669"/>
    <property type="project" value="UniProtKB-KW"/>
</dbReference>
<evidence type="ECO:0000259" key="5">
    <source>
        <dbReference type="SMART" id="SM00849"/>
    </source>
</evidence>
<evidence type="ECO:0000256" key="2">
    <source>
        <dbReference type="ARBA" id="ARBA00022723"/>
    </source>
</evidence>